<feature type="transmembrane region" description="Helical" evidence="1">
    <location>
        <begin position="123"/>
        <end position="143"/>
    </location>
</feature>
<reference evidence="2" key="1">
    <citation type="submission" date="2023-06" db="EMBL/GenBank/DDBJ databases">
        <title>Genome-scale phylogeny and comparative genomics of the fungal order Sordariales.</title>
        <authorList>
            <consortium name="Lawrence Berkeley National Laboratory"/>
            <person name="Hensen N."/>
            <person name="Bonometti L."/>
            <person name="Westerberg I."/>
            <person name="Brannstrom I.O."/>
            <person name="Guillou S."/>
            <person name="Cros-Aarteil S."/>
            <person name="Calhoun S."/>
            <person name="Haridas S."/>
            <person name="Kuo A."/>
            <person name="Mondo S."/>
            <person name="Pangilinan J."/>
            <person name="Riley R."/>
            <person name="Labutti K."/>
            <person name="Andreopoulos B."/>
            <person name="Lipzen A."/>
            <person name="Chen C."/>
            <person name="Yanf M."/>
            <person name="Daum C."/>
            <person name="Ng V."/>
            <person name="Clum A."/>
            <person name="Steindorff A."/>
            <person name="Ohm R."/>
            <person name="Martin F."/>
            <person name="Silar P."/>
            <person name="Natvig D."/>
            <person name="Lalanne C."/>
            <person name="Gautier V."/>
            <person name="Ament-Velasquez S.L."/>
            <person name="Kruys A."/>
            <person name="Hutchinson M.I."/>
            <person name="Powell A.J."/>
            <person name="Barry K."/>
            <person name="Miller A.N."/>
            <person name="Grigoriev I.V."/>
            <person name="Debuchy R."/>
            <person name="Gladieux P."/>
            <person name="Thoren M.H."/>
            <person name="Johannesson H."/>
        </authorList>
    </citation>
    <scope>NUCLEOTIDE SEQUENCE</scope>
    <source>
        <strain evidence="2">SMH2532-1</strain>
    </source>
</reference>
<dbReference type="Proteomes" id="UP001174936">
    <property type="component" value="Unassembled WGS sequence"/>
</dbReference>
<feature type="transmembrane region" description="Helical" evidence="1">
    <location>
        <begin position="12"/>
        <end position="31"/>
    </location>
</feature>
<dbReference type="EMBL" id="JAULSV010000003">
    <property type="protein sequence ID" value="KAK0648530.1"/>
    <property type="molecule type" value="Genomic_DNA"/>
</dbReference>
<dbReference type="Pfam" id="PF14087">
    <property type="entry name" value="DUF4267"/>
    <property type="match status" value="1"/>
</dbReference>
<evidence type="ECO:0000313" key="2">
    <source>
        <dbReference type="EMBL" id="KAK0648530.1"/>
    </source>
</evidence>
<comment type="caution">
    <text evidence="2">The sequence shown here is derived from an EMBL/GenBank/DDBJ whole genome shotgun (WGS) entry which is preliminary data.</text>
</comment>
<keyword evidence="3" id="KW-1185">Reference proteome</keyword>
<evidence type="ECO:0000256" key="1">
    <source>
        <dbReference type="SAM" id="Phobius"/>
    </source>
</evidence>
<name>A0AA40CRG4_9PEZI</name>
<keyword evidence="1" id="KW-1133">Transmembrane helix</keyword>
<dbReference type="InterPro" id="IPR025363">
    <property type="entry name" value="DUF4267"/>
</dbReference>
<evidence type="ECO:0000313" key="3">
    <source>
        <dbReference type="Proteomes" id="UP001174936"/>
    </source>
</evidence>
<keyword evidence="1" id="KW-0472">Membrane</keyword>
<accession>A0AA40CRG4</accession>
<proteinExistence type="predicted"/>
<dbReference type="AlphaFoldDB" id="A0AA40CRG4"/>
<sequence>MPLYFSNSTWRVLGLSVAASYTGLGLVQVLLPHRAAAEFYALPSPSPVAQTKDDTFEDTAQPGSKEVSILVPLLGVRDLSVAAAIWAFAYQGKWREVGTVILAGTILCAADCAVVWRRIGPGLGAQFAVGAVSWTVIGAVLFWS</sequence>
<protein>
    <submittedName>
        <fullName evidence="2">Uncharacterized protein</fullName>
    </submittedName>
</protein>
<keyword evidence="1" id="KW-0812">Transmembrane</keyword>
<feature type="transmembrane region" description="Helical" evidence="1">
    <location>
        <begin position="97"/>
        <end position="117"/>
    </location>
</feature>
<feature type="transmembrane region" description="Helical" evidence="1">
    <location>
        <begin position="69"/>
        <end position="90"/>
    </location>
</feature>
<organism evidence="2 3">
    <name type="scientific">Cercophora newfieldiana</name>
    <dbReference type="NCBI Taxonomy" id="92897"/>
    <lineage>
        <taxon>Eukaryota</taxon>
        <taxon>Fungi</taxon>
        <taxon>Dikarya</taxon>
        <taxon>Ascomycota</taxon>
        <taxon>Pezizomycotina</taxon>
        <taxon>Sordariomycetes</taxon>
        <taxon>Sordariomycetidae</taxon>
        <taxon>Sordariales</taxon>
        <taxon>Lasiosphaeriaceae</taxon>
        <taxon>Cercophora</taxon>
    </lineage>
</organism>
<gene>
    <name evidence="2" type="ORF">B0T16DRAFT_408366</name>
</gene>